<dbReference type="AlphaFoldDB" id="A0A412TM02"/>
<reference evidence="1 2" key="1">
    <citation type="submission" date="2018-08" db="EMBL/GenBank/DDBJ databases">
        <title>A genome reference for cultivated species of the human gut microbiota.</title>
        <authorList>
            <person name="Zou Y."/>
            <person name="Xue W."/>
            <person name="Luo G."/>
        </authorList>
    </citation>
    <scope>NUCLEOTIDE SEQUENCE [LARGE SCALE GENOMIC DNA]</scope>
    <source>
        <strain evidence="1 2">AF16-14</strain>
    </source>
</reference>
<gene>
    <name evidence="1" type="ORF">DWW57_14650</name>
</gene>
<dbReference type="Proteomes" id="UP000284243">
    <property type="component" value="Unassembled WGS sequence"/>
</dbReference>
<evidence type="ECO:0000313" key="1">
    <source>
        <dbReference type="EMBL" id="RGU54823.1"/>
    </source>
</evidence>
<comment type="caution">
    <text evidence="1">The sequence shown here is derived from an EMBL/GenBank/DDBJ whole genome shotgun (WGS) entry which is preliminary data.</text>
</comment>
<evidence type="ECO:0000313" key="2">
    <source>
        <dbReference type="Proteomes" id="UP000284243"/>
    </source>
</evidence>
<dbReference type="Pfam" id="PF14094">
    <property type="entry name" value="DUF4272"/>
    <property type="match status" value="1"/>
</dbReference>
<protein>
    <submittedName>
        <fullName evidence="1">DUF4272 domain-containing protein</fullName>
    </submittedName>
</protein>
<organism evidence="1 2">
    <name type="scientific">Odoribacter splanchnicus</name>
    <dbReference type="NCBI Taxonomy" id="28118"/>
    <lineage>
        <taxon>Bacteria</taxon>
        <taxon>Pseudomonadati</taxon>
        <taxon>Bacteroidota</taxon>
        <taxon>Bacteroidia</taxon>
        <taxon>Bacteroidales</taxon>
        <taxon>Odoribacteraceae</taxon>
        <taxon>Odoribacter</taxon>
    </lineage>
</organism>
<proteinExistence type="predicted"/>
<sequence length="398" mass="45076">MEKAHLTLYTVIGSPQHILTGIQSLFAPVIQSVDTEADQIRVTLQDDSLLVFHLSHVREKAGFIEMHIEGMANYFAQAATSNPALKENVLRQIRCFNCVVGIVFETDDNNDRTRYLINTLFDLAHQVKGYLLYPNMHLYDGEGKLVFSREGESELTEFTPIAHADLLDGDRPEETSADRERRERSVALLQTQGIPYLETLKSEVPETEVHLKSREEMMQRAATLFAVAVYSEVMLSENPDRNEALTYFNKMDEIYGIQSWLTPAEAAYISNPDPTGQECIQFVWRYENCAVLLWAAGIVEELPYPSEICDVPVIAAIFWQHKSIGDLLGQGIARSTTEILDQADLTYRYDWACVDAHIHKQEAPARLDGGIVMERHYTFNWITGANKGAAWDDIQPNT</sequence>
<dbReference type="RefSeq" id="WP_046403502.1">
    <property type="nucleotide sequence ID" value="NZ_JADMUD010000012.1"/>
</dbReference>
<name>A0A412TM02_9BACT</name>
<dbReference type="InterPro" id="IPR025368">
    <property type="entry name" value="DUF4272"/>
</dbReference>
<accession>A0A412TM02</accession>
<dbReference type="EMBL" id="QRYC01000025">
    <property type="protein sequence ID" value="RGU54823.1"/>
    <property type="molecule type" value="Genomic_DNA"/>
</dbReference>